<dbReference type="EMBL" id="JBEDUW010000002">
    <property type="protein sequence ID" value="KAK9943611.1"/>
    <property type="molecule type" value="Genomic_DNA"/>
</dbReference>
<organism evidence="1 2">
    <name type="scientific">Rubus argutus</name>
    <name type="common">Southern blackberry</name>
    <dbReference type="NCBI Taxonomy" id="59490"/>
    <lineage>
        <taxon>Eukaryota</taxon>
        <taxon>Viridiplantae</taxon>
        <taxon>Streptophyta</taxon>
        <taxon>Embryophyta</taxon>
        <taxon>Tracheophyta</taxon>
        <taxon>Spermatophyta</taxon>
        <taxon>Magnoliopsida</taxon>
        <taxon>eudicotyledons</taxon>
        <taxon>Gunneridae</taxon>
        <taxon>Pentapetalae</taxon>
        <taxon>rosids</taxon>
        <taxon>fabids</taxon>
        <taxon>Rosales</taxon>
        <taxon>Rosaceae</taxon>
        <taxon>Rosoideae</taxon>
        <taxon>Rosoideae incertae sedis</taxon>
        <taxon>Rubus</taxon>
    </lineage>
</organism>
<gene>
    <name evidence="1" type="ORF">M0R45_009214</name>
</gene>
<protein>
    <submittedName>
        <fullName evidence="1">Uncharacterized protein</fullName>
    </submittedName>
</protein>
<dbReference type="Proteomes" id="UP001457282">
    <property type="component" value="Unassembled WGS sequence"/>
</dbReference>
<evidence type="ECO:0000313" key="2">
    <source>
        <dbReference type="Proteomes" id="UP001457282"/>
    </source>
</evidence>
<keyword evidence="2" id="KW-1185">Reference proteome</keyword>
<sequence>MILSSPIFKEPTTSMIKKQKIEPTAQQQKVLFTSSGIAYPHHPRSQHPPDAAAINRSSQIYGNNLLRSQTAHLEYQLTSPLQTAQIFQEATAAYTHS</sequence>
<evidence type="ECO:0000313" key="1">
    <source>
        <dbReference type="EMBL" id="KAK9943611.1"/>
    </source>
</evidence>
<proteinExistence type="predicted"/>
<accession>A0AAW1Y4C5</accession>
<dbReference type="AlphaFoldDB" id="A0AAW1Y4C5"/>
<name>A0AAW1Y4C5_RUBAR</name>
<reference evidence="1 2" key="1">
    <citation type="journal article" date="2023" name="G3 (Bethesda)">
        <title>A chromosome-length genome assembly and annotation of blackberry (Rubus argutus, cv. 'Hillquist').</title>
        <authorList>
            <person name="Bruna T."/>
            <person name="Aryal R."/>
            <person name="Dudchenko O."/>
            <person name="Sargent D.J."/>
            <person name="Mead D."/>
            <person name="Buti M."/>
            <person name="Cavallini A."/>
            <person name="Hytonen T."/>
            <person name="Andres J."/>
            <person name="Pham M."/>
            <person name="Weisz D."/>
            <person name="Mascagni F."/>
            <person name="Usai G."/>
            <person name="Natali L."/>
            <person name="Bassil N."/>
            <person name="Fernandez G.E."/>
            <person name="Lomsadze A."/>
            <person name="Armour M."/>
            <person name="Olukolu B."/>
            <person name="Poorten T."/>
            <person name="Britton C."/>
            <person name="Davik J."/>
            <person name="Ashrafi H."/>
            <person name="Aiden E.L."/>
            <person name="Borodovsky M."/>
            <person name="Worthington M."/>
        </authorList>
    </citation>
    <scope>NUCLEOTIDE SEQUENCE [LARGE SCALE GENOMIC DNA]</scope>
    <source>
        <strain evidence="1">PI 553951</strain>
    </source>
</reference>
<comment type="caution">
    <text evidence="1">The sequence shown here is derived from an EMBL/GenBank/DDBJ whole genome shotgun (WGS) entry which is preliminary data.</text>
</comment>